<dbReference type="FunFam" id="3.40.50.12780:FF:000003">
    <property type="entry name" value="Long-chain-fatty-acid--CoA ligase FadD"/>
    <property type="match status" value="2"/>
</dbReference>
<comment type="cofactor">
    <cofactor evidence="1">
        <name>Mg(2+)</name>
        <dbReference type="ChEBI" id="CHEBI:18420"/>
    </cofactor>
</comment>
<dbReference type="InterPro" id="IPR000873">
    <property type="entry name" value="AMP-dep_synth/lig_dom"/>
</dbReference>
<evidence type="ECO:0000313" key="9">
    <source>
        <dbReference type="Proteomes" id="UP000323000"/>
    </source>
</evidence>
<dbReference type="Pfam" id="PF13193">
    <property type="entry name" value="AMP-binding_C"/>
    <property type="match status" value="2"/>
</dbReference>
<evidence type="ECO:0000259" key="6">
    <source>
        <dbReference type="Pfam" id="PF00501"/>
    </source>
</evidence>
<gene>
    <name evidence="8" type="ORF">EZV62_020070</name>
</gene>
<name>A0A5C7HCV2_9ROSI</name>
<keyword evidence="4" id="KW-0547">Nucleotide-binding</keyword>
<feature type="domain" description="AMP-dependent synthetase/ligase" evidence="6">
    <location>
        <begin position="44"/>
        <end position="392"/>
    </location>
</feature>
<dbReference type="InterPro" id="IPR042099">
    <property type="entry name" value="ANL_N_sf"/>
</dbReference>
<feature type="domain" description="AMP-binding enzyme C-terminal" evidence="7">
    <location>
        <begin position="967"/>
        <end position="1045"/>
    </location>
</feature>
<evidence type="ECO:0000256" key="2">
    <source>
        <dbReference type="ARBA" id="ARBA00006432"/>
    </source>
</evidence>
<dbReference type="PANTHER" id="PTHR24096:SF160">
    <property type="entry name" value="4-COUMARATE--COA LIGASE-LIKE 9"/>
    <property type="match status" value="1"/>
</dbReference>
<dbReference type="AlphaFoldDB" id="A0A5C7HCV2"/>
<accession>A0A5C7HCV2</accession>
<evidence type="ECO:0000256" key="3">
    <source>
        <dbReference type="ARBA" id="ARBA00022598"/>
    </source>
</evidence>
<feature type="domain" description="AMP-binding enzyme C-terminal" evidence="7">
    <location>
        <begin position="444"/>
        <end position="519"/>
    </location>
</feature>
<organism evidence="8 9">
    <name type="scientific">Acer yangbiense</name>
    <dbReference type="NCBI Taxonomy" id="1000413"/>
    <lineage>
        <taxon>Eukaryota</taxon>
        <taxon>Viridiplantae</taxon>
        <taxon>Streptophyta</taxon>
        <taxon>Embryophyta</taxon>
        <taxon>Tracheophyta</taxon>
        <taxon>Spermatophyta</taxon>
        <taxon>Magnoliopsida</taxon>
        <taxon>eudicotyledons</taxon>
        <taxon>Gunneridae</taxon>
        <taxon>Pentapetalae</taxon>
        <taxon>rosids</taxon>
        <taxon>malvids</taxon>
        <taxon>Sapindales</taxon>
        <taxon>Sapindaceae</taxon>
        <taxon>Hippocastanoideae</taxon>
        <taxon>Acereae</taxon>
        <taxon>Acer</taxon>
    </lineage>
</organism>
<proteinExistence type="inferred from homology"/>
<evidence type="ECO:0000259" key="7">
    <source>
        <dbReference type="Pfam" id="PF13193"/>
    </source>
</evidence>
<evidence type="ECO:0000256" key="5">
    <source>
        <dbReference type="ARBA" id="ARBA00022840"/>
    </source>
</evidence>
<dbReference type="OrthoDB" id="10253869at2759"/>
<evidence type="ECO:0000256" key="1">
    <source>
        <dbReference type="ARBA" id="ARBA00001946"/>
    </source>
</evidence>
<dbReference type="InterPro" id="IPR045851">
    <property type="entry name" value="AMP-bd_C_sf"/>
</dbReference>
<dbReference type="EMBL" id="VAHF01000009">
    <property type="protein sequence ID" value="TXG54814.1"/>
    <property type="molecule type" value="Genomic_DNA"/>
</dbReference>
<feature type="domain" description="AMP-dependent synthetase/ligase" evidence="6">
    <location>
        <begin position="565"/>
        <end position="915"/>
    </location>
</feature>
<dbReference type="Gene3D" id="3.40.50.12780">
    <property type="entry name" value="N-terminal domain of ligase-like"/>
    <property type="match status" value="2"/>
</dbReference>
<dbReference type="InterPro" id="IPR025110">
    <property type="entry name" value="AMP-bd_C"/>
</dbReference>
<dbReference type="SUPFAM" id="SSF56801">
    <property type="entry name" value="Acetyl-CoA synthetase-like"/>
    <property type="match status" value="2"/>
</dbReference>
<keyword evidence="5" id="KW-0067">ATP-binding</keyword>
<dbReference type="PROSITE" id="PS00455">
    <property type="entry name" value="AMP_BINDING"/>
    <property type="match status" value="2"/>
</dbReference>
<keyword evidence="3" id="KW-0436">Ligase</keyword>
<evidence type="ECO:0000313" key="8">
    <source>
        <dbReference type="EMBL" id="TXG54814.1"/>
    </source>
</evidence>
<keyword evidence="9" id="KW-1185">Reference proteome</keyword>
<comment type="similarity">
    <text evidence="2">Belongs to the ATP-dependent AMP-binding enzyme family.</text>
</comment>
<dbReference type="InterPro" id="IPR020845">
    <property type="entry name" value="AMP-binding_CS"/>
</dbReference>
<dbReference type="Proteomes" id="UP000323000">
    <property type="component" value="Chromosome 9"/>
</dbReference>
<dbReference type="Pfam" id="PF00501">
    <property type="entry name" value="AMP-binding"/>
    <property type="match status" value="2"/>
</dbReference>
<dbReference type="GO" id="GO:0005524">
    <property type="term" value="F:ATP binding"/>
    <property type="evidence" value="ECO:0007669"/>
    <property type="project" value="UniProtKB-KW"/>
</dbReference>
<reference evidence="9" key="1">
    <citation type="journal article" date="2019" name="Gigascience">
        <title>De novo genome assembly of the endangered Acer yangbiense, a plant species with extremely small populations endemic to Yunnan Province, China.</title>
        <authorList>
            <person name="Yang J."/>
            <person name="Wariss H.M."/>
            <person name="Tao L."/>
            <person name="Zhang R."/>
            <person name="Yun Q."/>
            <person name="Hollingsworth P."/>
            <person name="Dao Z."/>
            <person name="Luo G."/>
            <person name="Guo H."/>
            <person name="Ma Y."/>
            <person name="Sun W."/>
        </authorList>
    </citation>
    <scope>NUCLEOTIDE SEQUENCE [LARGE SCALE GENOMIC DNA]</scope>
    <source>
        <strain evidence="9">cv. Malutang</strain>
    </source>
</reference>
<dbReference type="Gene3D" id="3.30.300.30">
    <property type="match status" value="2"/>
</dbReference>
<dbReference type="FunFam" id="3.30.300.30:FF:000007">
    <property type="entry name" value="4-coumarate--CoA ligase 2"/>
    <property type="match status" value="2"/>
</dbReference>
<evidence type="ECO:0008006" key="10">
    <source>
        <dbReference type="Google" id="ProtNLM"/>
    </source>
</evidence>
<dbReference type="CDD" id="cd05904">
    <property type="entry name" value="4CL"/>
    <property type="match status" value="2"/>
</dbReference>
<sequence length="1060" mass="116377">MDPHSGFNSLTKTFHSLRPPLNLPQEDTLLSVTEYAFSLRANSPWPDSVALINPVTAQRISYSDFIRKTNHLAGYLQKVTKLSKNDVAFVLSTNSIQVPILYFSLLSLGVIVSPANPVSTESEISRLVQLSKPVIAFATSSTAHKLPETLKHQAILIDSPEFESMTMSSNYAIDPVTVSQSDLAAIMFSSGTTGKVKGVMLTHRNLTAQVAIACSFWQQRESPAVMLYTMPYFHIFGFFYCLKSVALSEVVVVMERFDMMKMLKAVEEFRVTHTALTPPVVVAMSKGGLTDGYDLSSLEGVLCGGAPLGKDAIAAFTARFPKVGLIQGYGLTESSGSIFRTSGPEECKHWGSAGRISGGMEAKIVDPETGEALSPHRAGEIWLRGPTIMKGYIGDPGATSETLLKDGWMRTGDLCYIDEGGFLFVVDRLKELIKYKGYQVAPVELEQILLSHSDIADAAVVPYPDEESGQVPMAFVVRQPQSNLNQAQIMDFVAKLVAPYKKIRRVAFVDSIPKNPSGKILRKELRKVAVPTGSSSSLRPPVHLPPEDTPLSATEYAFSLRANSPWPNSVALTNSLTGQHIFYSDFIRKTNSLAAYLQKVIKLSQNDVAFVLSPNFVQVPILYFSLLSLGVIVSPANPVNTESEISRLIQLSKPVIAFATTSSVHKLPRLKYQTVLIDSPEFDSVMTSSKHQLDPVRVSQSDLAAIMYSSGTTGRVKGVMLTHRNLISQVAISCGSRQQQQQRESPTVMLFTMPYFHIYGFYYCVRSVALSEMAVVMERSELKKMLRAVEEFKVTHAALTPPAVVAISKDGLTEGYDLSSLEGVVCGSAPLGKDSIVAFMARFPKVVFVQAYGLTESTAGLSRTEGPEESKHWGSAGRLSWGLEAKIVDPETGYALPPLKHGELWIRGPIVMKGYIGDAKATGETLLKDGWMRTGDLCYIDEDGFVFVVDRLKELIKFKGFQVAPAELEQLLLSHPEIADAAVVPYPDEEAGEVPMAFVVRQLQSRSRLINEAEIMNFVAEQVAPYKKIRRVEFVNFIPKSPAGKILRKDLIKSAIPSRL</sequence>
<protein>
    <recommendedName>
        <fullName evidence="10">4-coumarate--CoA ligase</fullName>
    </recommendedName>
</protein>
<dbReference type="PANTHER" id="PTHR24096">
    <property type="entry name" value="LONG-CHAIN-FATTY-ACID--COA LIGASE"/>
    <property type="match status" value="1"/>
</dbReference>
<dbReference type="GO" id="GO:0016405">
    <property type="term" value="F:CoA-ligase activity"/>
    <property type="evidence" value="ECO:0007669"/>
    <property type="project" value="TreeGrafter"/>
</dbReference>
<comment type="caution">
    <text evidence="8">The sequence shown here is derived from an EMBL/GenBank/DDBJ whole genome shotgun (WGS) entry which is preliminary data.</text>
</comment>
<evidence type="ECO:0000256" key="4">
    <source>
        <dbReference type="ARBA" id="ARBA00022741"/>
    </source>
</evidence>